<feature type="transmembrane region" description="Helical" evidence="1">
    <location>
        <begin position="109"/>
        <end position="130"/>
    </location>
</feature>
<keyword evidence="1" id="KW-1133">Transmembrane helix</keyword>
<feature type="transmembrane region" description="Helical" evidence="1">
    <location>
        <begin position="34"/>
        <end position="55"/>
    </location>
</feature>
<reference evidence="2 3" key="1">
    <citation type="submission" date="2023-02" db="EMBL/GenBank/DDBJ databases">
        <title>LHISI_Scaffold_Assembly.</title>
        <authorList>
            <person name="Stuart O.P."/>
            <person name="Cleave R."/>
            <person name="Magrath M.J.L."/>
            <person name="Mikheyev A.S."/>
        </authorList>
    </citation>
    <scope>NUCLEOTIDE SEQUENCE [LARGE SCALE GENOMIC DNA]</scope>
    <source>
        <strain evidence="2">Daus_M_001</strain>
        <tissue evidence="2">Leg muscle</tissue>
    </source>
</reference>
<dbReference type="Proteomes" id="UP001159363">
    <property type="component" value="Chromosome 2"/>
</dbReference>
<dbReference type="EMBL" id="JARBHB010000002">
    <property type="protein sequence ID" value="KAJ8894635.1"/>
    <property type="molecule type" value="Genomic_DNA"/>
</dbReference>
<proteinExistence type="predicted"/>
<feature type="transmembrane region" description="Helical" evidence="1">
    <location>
        <begin position="153"/>
        <end position="179"/>
    </location>
</feature>
<gene>
    <name evidence="2" type="ORF">PR048_007299</name>
</gene>
<keyword evidence="1" id="KW-0812">Transmembrane</keyword>
<comment type="caution">
    <text evidence="2">The sequence shown here is derived from an EMBL/GenBank/DDBJ whole genome shotgun (WGS) entry which is preliminary data.</text>
</comment>
<organism evidence="2 3">
    <name type="scientific">Dryococelus australis</name>
    <dbReference type="NCBI Taxonomy" id="614101"/>
    <lineage>
        <taxon>Eukaryota</taxon>
        <taxon>Metazoa</taxon>
        <taxon>Ecdysozoa</taxon>
        <taxon>Arthropoda</taxon>
        <taxon>Hexapoda</taxon>
        <taxon>Insecta</taxon>
        <taxon>Pterygota</taxon>
        <taxon>Neoptera</taxon>
        <taxon>Polyneoptera</taxon>
        <taxon>Phasmatodea</taxon>
        <taxon>Verophasmatodea</taxon>
        <taxon>Anareolatae</taxon>
        <taxon>Phasmatidae</taxon>
        <taxon>Eurycanthinae</taxon>
        <taxon>Dryococelus</taxon>
    </lineage>
</organism>
<keyword evidence="3" id="KW-1185">Reference proteome</keyword>
<evidence type="ECO:0000256" key="1">
    <source>
        <dbReference type="SAM" id="Phobius"/>
    </source>
</evidence>
<name>A0ABQ9ID78_9NEOP</name>
<feature type="transmembrane region" description="Helical" evidence="1">
    <location>
        <begin position="6"/>
        <end position="25"/>
    </location>
</feature>
<sequence length="207" mass="23558">MLQSWYLSADMHLFLLAPLIIYPMWRWPICGKILLAACLCAAVAIPLATLLIYHYPGIHYISLHDDMLSNYAKYMYYPTHQRMAPYFVGLALGYLMNSYRNENCILPKWLSTTLWALSLTILSAVIFGPFELMQFHHAYDIVESSMFGGFSKLAWAVSISWIIFACHKGYGAIMVIHVISMLRTVTDLTAQSATRPPDVELLSSLCY</sequence>
<evidence type="ECO:0000313" key="2">
    <source>
        <dbReference type="EMBL" id="KAJ8894635.1"/>
    </source>
</evidence>
<dbReference type="PANTHER" id="PTHR11161">
    <property type="entry name" value="O-ACYLTRANSFERASE"/>
    <property type="match status" value="1"/>
</dbReference>
<dbReference type="PANTHER" id="PTHR11161:SF0">
    <property type="entry name" value="O-ACYLTRANSFERASE LIKE PROTEIN"/>
    <property type="match status" value="1"/>
</dbReference>
<keyword evidence="1" id="KW-0472">Membrane</keyword>
<feature type="transmembrane region" description="Helical" evidence="1">
    <location>
        <begin position="75"/>
        <end position="97"/>
    </location>
</feature>
<evidence type="ECO:0000313" key="3">
    <source>
        <dbReference type="Proteomes" id="UP001159363"/>
    </source>
</evidence>
<protein>
    <submittedName>
        <fullName evidence="2">Uncharacterized protein</fullName>
    </submittedName>
</protein>
<dbReference type="InterPro" id="IPR052728">
    <property type="entry name" value="O2_lipid_transport_reg"/>
</dbReference>
<accession>A0ABQ9ID78</accession>